<dbReference type="AlphaFoldDB" id="A0A1H9N4P7"/>
<proteinExistence type="predicted"/>
<organism evidence="2 3">
    <name type="scientific">Pedobacter rhizosphaerae</name>
    <dbReference type="NCBI Taxonomy" id="390241"/>
    <lineage>
        <taxon>Bacteria</taxon>
        <taxon>Pseudomonadati</taxon>
        <taxon>Bacteroidota</taxon>
        <taxon>Sphingobacteriia</taxon>
        <taxon>Sphingobacteriales</taxon>
        <taxon>Sphingobacteriaceae</taxon>
        <taxon>Pedobacter</taxon>
    </lineage>
</organism>
<feature type="transmembrane region" description="Helical" evidence="1">
    <location>
        <begin position="48"/>
        <end position="67"/>
    </location>
</feature>
<sequence>MMTRYPVYKGLQMPLTYKGLKGKYIGWGIASLIIGLIAGGITGSVINMYLGGLVTLLLTPGLLFFTLQRQRGGIYNRTRQDGLFIHPLNLPKSYVREKNI</sequence>
<evidence type="ECO:0000313" key="2">
    <source>
        <dbReference type="EMBL" id="SER30882.1"/>
    </source>
</evidence>
<gene>
    <name evidence="2" type="ORF">SAMN04488023_10740</name>
</gene>
<evidence type="ECO:0000313" key="3">
    <source>
        <dbReference type="Proteomes" id="UP000199572"/>
    </source>
</evidence>
<keyword evidence="1" id="KW-0472">Membrane</keyword>
<dbReference type="OrthoDB" id="1048241at2"/>
<name>A0A1H9N4P7_9SPHI</name>
<feature type="transmembrane region" description="Helical" evidence="1">
    <location>
        <begin position="24"/>
        <end position="42"/>
    </location>
</feature>
<protein>
    <recommendedName>
        <fullName evidence="4">DUF4133 domain-containing protein</fullName>
    </recommendedName>
</protein>
<reference evidence="3" key="1">
    <citation type="submission" date="2016-10" db="EMBL/GenBank/DDBJ databases">
        <authorList>
            <person name="Varghese N."/>
            <person name="Submissions S."/>
        </authorList>
    </citation>
    <scope>NUCLEOTIDE SEQUENCE [LARGE SCALE GENOMIC DNA]</scope>
    <source>
        <strain evidence="3">DSM 18610</strain>
    </source>
</reference>
<dbReference type="STRING" id="390241.SAMN04488023_10740"/>
<dbReference type="EMBL" id="FOGG01000007">
    <property type="protein sequence ID" value="SER30882.1"/>
    <property type="molecule type" value="Genomic_DNA"/>
</dbReference>
<evidence type="ECO:0000256" key="1">
    <source>
        <dbReference type="SAM" id="Phobius"/>
    </source>
</evidence>
<accession>A0A1H9N4P7</accession>
<dbReference type="Proteomes" id="UP000199572">
    <property type="component" value="Unassembled WGS sequence"/>
</dbReference>
<keyword evidence="3" id="KW-1185">Reference proteome</keyword>
<keyword evidence="1" id="KW-0812">Transmembrane</keyword>
<keyword evidence="1" id="KW-1133">Transmembrane helix</keyword>
<evidence type="ECO:0008006" key="4">
    <source>
        <dbReference type="Google" id="ProtNLM"/>
    </source>
</evidence>